<organism evidence="2 3">
    <name type="scientific">Candidatus Protofrankia californiensis</name>
    <dbReference type="NCBI Taxonomy" id="1839754"/>
    <lineage>
        <taxon>Bacteria</taxon>
        <taxon>Bacillati</taxon>
        <taxon>Actinomycetota</taxon>
        <taxon>Actinomycetes</taxon>
        <taxon>Frankiales</taxon>
        <taxon>Frankiaceae</taxon>
        <taxon>Protofrankia</taxon>
    </lineage>
</organism>
<name>A0A1C3NY35_9ACTN</name>
<sequence>MVQGPAAEAAESIFDLHEVPGPVFALKQQKDFSKLPPQPAEGQQPR</sequence>
<gene>
    <name evidence="2" type="ORF">FDG2_2737</name>
</gene>
<feature type="region of interest" description="Disordered" evidence="1">
    <location>
        <begin position="25"/>
        <end position="46"/>
    </location>
</feature>
<dbReference type="Proteomes" id="UP000199013">
    <property type="component" value="Unassembled WGS sequence"/>
</dbReference>
<dbReference type="AlphaFoldDB" id="A0A1C3NY35"/>
<proteinExistence type="predicted"/>
<accession>A0A1C3NY35</accession>
<reference evidence="3" key="1">
    <citation type="submission" date="2016-02" db="EMBL/GenBank/DDBJ databases">
        <authorList>
            <person name="Wibberg D."/>
        </authorList>
    </citation>
    <scope>NUCLEOTIDE SEQUENCE [LARGE SCALE GENOMIC DNA]</scope>
</reference>
<evidence type="ECO:0000256" key="1">
    <source>
        <dbReference type="SAM" id="MobiDB-lite"/>
    </source>
</evidence>
<dbReference type="EMBL" id="FLUV01001164">
    <property type="protein sequence ID" value="SBW22502.1"/>
    <property type="molecule type" value="Genomic_DNA"/>
</dbReference>
<evidence type="ECO:0000313" key="3">
    <source>
        <dbReference type="Proteomes" id="UP000199013"/>
    </source>
</evidence>
<protein>
    <submittedName>
        <fullName evidence="2">Uncharacterized protein</fullName>
    </submittedName>
</protein>
<evidence type="ECO:0000313" key="2">
    <source>
        <dbReference type="EMBL" id="SBW22502.1"/>
    </source>
</evidence>
<keyword evidence="3" id="KW-1185">Reference proteome</keyword>